<dbReference type="EMBL" id="GGEC01079800">
    <property type="protein sequence ID" value="MBX60284.1"/>
    <property type="molecule type" value="Transcribed_RNA"/>
</dbReference>
<protein>
    <submittedName>
        <fullName evidence="1">Uncharacterized protein</fullName>
    </submittedName>
</protein>
<accession>A0A2P2PZX4</accession>
<organism evidence="1">
    <name type="scientific">Rhizophora mucronata</name>
    <name type="common">Asiatic mangrove</name>
    <dbReference type="NCBI Taxonomy" id="61149"/>
    <lineage>
        <taxon>Eukaryota</taxon>
        <taxon>Viridiplantae</taxon>
        <taxon>Streptophyta</taxon>
        <taxon>Embryophyta</taxon>
        <taxon>Tracheophyta</taxon>
        <taxon>Spermatophyta</taxon>
        <taxon>Magnoliopsida</taxon>
        <taxon>eudicotyledons</taxon>
        <taxon>Gunneridae</taxon>
        <taxon>Pentapetalae</taxon>
        <taxon>rosids</taxon>
        <taxon>fabids</taxon>
        <taxon>Malpighiales</taxon>
        <taxon>Rhizophoraceae</taxon>
        <taxon>Rhizophora</taxon>
    </lineage>
</organism>
<dbReference type="AlphaFoldDB" id="A0A2P2PZX4"/>
<sequence length="49" mass="5480">MELGFVTMILKVRSVSMVVLVVLYLSNLLHQGKSDKLEGKKGQEMSQLT</sequence>
<name>A0A2P2PZX4_RHIMU</name>
<proteinExistence type="predicted"/>
<reference evidence="1" key="1">
    <citation type="submission" date="2018-02" db="EMBL/GenBank/DDBJ databases">
        <title>Rhizophora mucronata_Transcriptome.</title>
        <authorList>
            <person name="Meera S.P."/>
            <person name="Sreeshan A."/>
            <person name="Augustine A."/>
        </authorList>
    </citation>
    <scope>NUCLEOTIDE SEQUENCE</scope>
    <source>
        <tissue evidence="1">Leaf</tissue>
    </source>
</reference>
<evidence type="ECO:0000313" key="1">
    <source>
        <dbReference type="EMBL" id="MBX60284.1"/>
    </source>
</evidence>